<keyword evidence="1" id="KW-0472">Membrane</keyword>
<comment type="caution">
    <text evidence="2">The sequence shown here is derived from an EMBL/GenBank/DDBJ whole genome shotgun (WGS) entry which is preliminary data.</text>
</comment>
<keyword evidence="3" id="KW-1185">Reference proteome</keyword>
<dbReference type="Proteomes" id="UP001175226">
    <property type="component" value="Unassembled WGS sequence"/>
</dbReference>
<gene>
    <name evidence="2" type="ORF">EV421DRAFT_1975774</name>
</gene>
<dbReference type="AlphaFoldDB" id="A0AA39MYL4"/>
<dbReference type="EMBL" id="JAUEPT010000005">
    <property type="protein sequence ID" value="KAK0451472.1"/>
    <property type="molecule type" value="Genomic_DNA"/>
</dbReference>
<feature type="transmembrane region" description="Helical" evidence="1">
    <location>
        <begin position="53"/>
        <end position="72"/>
    </location>
</feature>
<accession>A0AA39MYL4</accession>
<reference evidence="2" key="1">
    <citation type="submission" date="2023-06" db="EMBL/GenBank/DDBJ databases">
        <authorList>
            <consortium name="Lawrence Berkeley National Laboratory"/>
            <person name="Ahrendt S."/>
            <person name="Sahu N."/>
            <person name="Indic B."/>
            <person name="Wong-Bajracharya J."/>
            <person name="Merenyi Z."/>
            <person name="Ke H.-M."/>
            <person name="Monk M."/>
            <person name="Kocsube S."/>
            <person name="Drula E."/>
            <person name="Lipzen A."/>
            <person name="Balint B."/>
            <person name="Henrissat B."/>
            <person name="Andreopoulos B."/>
            <person name="Martin F.M."/>
            <person name="Harder C.B."/>
            <person name="Rigling D."/>
            <person name="Ford K.L."/>
            <person name="Foster G.D."/>
            <person name="Pangilinan J."/>
            <person name="Papanicolaou A."/>
            <person name="Barry K."/>
            <person name="LaButti K."/>
            <person name="Viragh M."/>
            <person name="Koriabine M."/>
            <person name="Yan M."/>
            <person name="Riley R."/>
            <person name="Champramary S."/>
            <person name="Plett K.L."/>
            <person name="Tsai I.J."/>
            <person name="Slot J."/>
            <person name="Sipos G."/>
            <person name="Plett J."/>
            <person name="Nagy L.G."/>
            <person name="Grigoriev I.V."/>
        </authorList>
    </citation>
    <scope>NUCLEOTIDE SEQUENCE</scope>
    <source>
        <strain evidence="2">FPL87.14</strain>
    </source>
</reference>
<proteinExistence type="predicted"/>
<evidence type="ECO:0000313" key="3">
    <source>
        <dbReference type="Proteomes" id="UP001175226"/>
    </source>
</evidence>
<evidence type="ECO:0000256" key="1">
    <source>
        <dbReference type="SAM" id="Phobius"/>
    </source>
</evidence>
<protein>
    <submittedName>
        <fullName evidence="2">Uncharacterized protein</fullName>
    </submittedName>
</protein>
<organism evidence="2 3">
    <name type="scientific">Armillaria borealis</name>
    <dbReference type="NCBI Taxonomy" id="47425"/>
    <lineage>
        <taxon>Eukaryota</taxon>
        <taxon>Fungi</taxon>
        <taxon>Dikarya</taxon>
        <taxon>Basidiomycota</taxon>
        <taxon>Agaricomycotina</taxon>
        <taxon>Agaricomycetes</taxon>
        <taxon>Agaricomycetidae</taxon>
        <taxon>Agaricales</taxon>
        <taxon>Marasmiineae</taxon>
        <taxon>Physalacriaceae</taxon>
        <taxon>Armillaria</taxon>
    </lineage>
</organism>
<keyword evidence="1" id="KW-0812">Transmembrane</keyword>
<keyword evidence="1" id="KW-1133">Transmembrane helix</keyword>
<name>A0AA39MYL4_9AGAR</name>
<evidence type="ECO:0000313" key="2">
    <source>
        <dbReference type="EMBL" id="KAK0451472.1"/>
    </source>
</evidence>
<sequence length="237" mass="26806">MSFPLPRLVLHKCSYPRFASPPSLDFPLHQSRIEFSSLSRCGIKEPSTSRPRIAIIFSLIPLAALAVAPALAGTISARKEDSIQARDCAPWTPGWSWPGTDSTCHPSIPENCPCLTKPTCSSDGLIKCPEPTCDYSEYNWHPIYENWNGWNGWKKNPYSTGYVNKDTYEIDCKNLCNANEGCNSCQVYTLEEAAEVFICALFEEILDLTTWEDDCDDWSDWSTWGYKPSWSSCWSIY</sequence>